<reference evidence="1 2" key="1">
    <citation type="submission" date="2019-07" db="EMBL/GenBank/DDBJ databases">
        <title>New species of Amycolatopsis and Streptomyces.</title>
        <authorList>
            <person name="Duangmal K."/>
            <person name="Teo W.F.A."/>
            <person name="Lipun K."/>
        </authorList>
    </citation>
    <scope>NUCLEOTIDE SEQUENCE [LARGE SCALE GENOMIC DNA]</scope>
    <source>
        <strain evidence="1 2">TISTR 2346</strain>
    </source>
</reference>
<accession>A0A5N8VTJ7</accession>
<organism evidence="1 2">
    <name type="scientific">Streptomyces phyllanthi</name>
    <dbReference type="NCBI Taxonomy" id="1803180"/>
    <lineage>
        <taxon>Bacteria</taxon>
        <taxon>Bacillati</taxon>
        <taxon>Actinomycetota</taxon>
        <taxon>Actinomycetes</taxon>
        <taxon>Kitasatosporales</taxon>
        <taxon>Streptomycetaceae</taxon>
        <taxon>Streptomyces</taxon>
    </lineage>
</organism>
<evidence type="ECO:0000313" key="2">
    <source>
        <dbReference type="Proteomes" id="UP000326979"/>
    </source>
</evidence>
<gene>
    <name evidence="1" type="ORF">FNH04_00920</name>
</gene>
<dbReference type="RefSeq" id="WP_152779263.1">
    <property type="nucleotide sequence ID" value="NZ_BAABEQ010000090.1"/>
</dbReference>
<sequence>MFDIHYTHVEEVDSVLTVTIAEGPGEHGFLLHVMRALPDDGAFDAELEDYELANANHDVTEAGVEDWSIDGNLLRMRLTSQASTVLGMETDLCLAVADDAAVEPLRRALLIALAPVEEQ</sequence>
<dbReference type="AlphaFoldDB" id="A0A5N8VTJ7"/>
<keyword evidence="2" id="KW-1185">Reference proteome</keyword>
<dbReference type="EMBL" id="VJZE01000002">
    <property type="protein sequence ID" value="MPY38571.1"/>
    <property type="molecule type" value="Genomic_DNA"/>
</dbReference>
<proteinExistence type="predicted"/>
<protein>
    <submittedName>
        <fullName evidence="1">Uncharacterized protein</fullName>
    </submittedName>
</protein>
<name>A0A5N8VTJ7_9ACTN</name>
<dbReference type="Proteomes" id="UP000326979">
    <property type="component" value="Unassembled WGS sequence"/>
</dbReference>
<evidence type="ECO:0000313" key="1">
    <source>
        <dbReference type="EMBL" id="MPY38571.1"/>
    </source>
</evidence>
<comment type="caution">
    <text evidence="1">The sequence shown here is derived from an EMBL/GenBank/DDBJ whole genome shotgun (WGS) entry which is preliminary data.</text>
</comment>